<feature type="compositionally biased region" description="Polar residues" evidence="1">
    <location>
        <begin position="63"/>
        <end position="75"/>
    </location>
</feature>
<evidence type="ECO:0000256" key="1">
    <source>
        <dbReference type="SAM" id="MobiDB-lite"/>
    </source>
</evidence>
<gene>
    <name evidence="2" type="ORF">WJX74_002661</name>
</gene>
<protein>
    <submittedName>
        <fullName evidence="2">Uncharacterized protein</fullName>
    </submittedName>
</protein>
<proteinExistence type="predicted"/>
<evidence type="ECO:0000313" key="2">
    <source>
        <dbReference type="EMBL" id="KAK9825236.1"/>
    </source>
</evidence>
<dbReference type="AlphaFoldDB" id="A0AAW1QUR0"/>
<organism evidence="2 3">
    <name type="scientific">Apatococcus lobatus</name>
    <dbReference type="NCBI Taxonomy" id="904363"/>
    <lineage>
        <taxon>Eukaryota</taxon>
        <taxon>Viridiplantae</taxon>
        <taxon>Chlorophyta</taxon>
        <taxon>core chlorophytes</taxon>
        <taxon>Trebouxiophyceae</taxon>
        <taxon>Chlorellales</taxon>
        <taxon>Chlorellaceae</taxon>
        <taxon>Apatococcus</taxon>
    </lineage>
</organism>
<sequence length="105" mass="11578">MHVCHLSLCLWERGSKEGSLAHLWSRCPELPARPSFHGVSLNVKEACQRFEANFEEAPRPLSSLESPCTGSSGESISRADCLGWPDEPLPGGNGHRLPRWQNPTS</sequence>
<reference evidence="2 3" key="1">
    <citation type="journal article" date="2024" name="Nat. Commun.">
        <title>Phylogenomics reveals the evolutionary origins of lichenization in chlorophyte algae.</title>
        <authorList>
            <person name="Puginier C."/>
            <person name="Libourel C."/>
            <person name="Otte J."/>
            <person name="Skaloud P."/>
            <person name="Haon M."/>
            <person name="Grisel S."/>
            <person name="Petersen M."/>
            <person name="Berrin J.G."/>
            <person name="Delaux P.M."/>
            <person name="Dal Grande F."/>
            <person name="Keller J."/>
        </authorList>
    </citation>
    <scope>NUCLEOTIDE SEQUENCE [LARGE SCALE GENOMIC DNA]</scope>
    <source>
        <strain evidence="2 3">SAG 2145</strain>
    </source>
</reference>
<name>A0AAW1QUR0_9CHLO</name>
<evidence type="ECO:0000313" key="3">
    <source>
        <dbReference type="Proteomes" id="UP001438707"/>
    </source>
</evidence>
<feature type="region of interest" description="Disordered" evidence="1">
    <location>
        <begin position="58"/>
        <end position="105"/>
    </location>
</feature>
<dbReference type="EMBL" id="JALJOS010000025">
    <property type="protein sequence ID" value="KAK9825236.1"/>
    <property type="molecule type" value="Genomic_DNA"/>
</dbReference>
<dbReference type="Proteomes" id="UP001438707">
    <property type="component" value="Unassembled WGS sequence"/>
</dbReference>
<accession>A0AAW1QUR0</accession>
<keyword evidence="3" id="KW-1185">Reference proteome</keyword>
<comment type="caution">
    <text evidence="2">The sequence shown here is derived from an EMBL/GenBank/DDBJ whole genome shotgun (WGS) entry which is preliminary data.</text>
</comment>